<accession>A0A0E9UY74</accession>
<proteinExistence type="predicted"/>
<protein>
    <submittedName>
        <fullName evidence="1">Uncharacterized protein</fullName>
    </submittedName>
</protein>
<dbReference type="EMBL" id="GBXM01037840">
    <property type="protein sequence ID" value="JAH70737.1"/>
    <property type="molecule type" value="Transcribed_RNA"/>
</dbReference>
<dbReference type="AlphaFoldDB" id="A0A0E9UY74"/>
<evidence type="ECO:0000313" key="1">
    <source>
        <dbReference type="EMBL" id="JAH70737.1"/>
    </source>
</evidence>
<name>A0A0E9UY74_ANGAN</name>
<organism evidence="1">
    <name type="scientific">Anguilla anguilla</name>
    <name type="common">European freshwater eel</name>
    <name type="synonym">Muraena anguilla</name>
    <dbReference type="NCBI Taxonomy" id="7936"/>
    <lineage>
        <taxon>Eukaryota</taxon>
        <taxon>Metazoa</taxon>
        <taxon>Chordata</taxon>
        <taxon>Craniata</taxon>
        <taxon>Vertebrata</taxon>
        <taxon>Euteleostomi</taxon>
        <taxon>Actinopterygii</taxon>
        <taxon>Neopterygii</taxon>
        <taxon>Teleostei</taxon>
        <taxon>Anguilliformes</taxon>
        <taxon>Anguillidae</taxon>
        <taxon>Anguilla</taxon>
    </lineage>
</organism>
<sequence length="24" mass="2913">MDKYPTNHELFEYNEVPFHTLSNS</sequence>
<reference evidence="1" key="1">
    <citation type="submission" date="2014-11" db="EMBL/GenBank/DDBJ databases">
        <authorList>
            <person name="Amaro Gonzalez C."/>
        </authorList>
    </citation>
    <scope>NUCLEOTIDE SEQUENCE</scope>
</reference>
<reference evidence="1" key="2">
    <citation type="journal article" date="2015" name="Fish Shellfish Immunol.">
        <title>Early steps in the European eel (Anguilla anguilla)-Vibrio vulnificus interaction in the gills: Role of the RtxA13 toxin.</title>
        <authorList>
            <person name="Callol A."/>
            <person name="Pajuelo D."/>
            <person name="Ebbesson L."/>
            <person name="Teles M."/>
            <person name="MacKenzie S."/>
            <person name="Amaro C."/>
        </authorList>
    </citation>
    <scope>NUCLEOTIDE SEQUENCE</scope>
</reference>